<dbReference type="GeneID" id="36379438"/>
<evidence type="ECO:0000313" key="2">
    <source>
        <dbReference type="Proteomes" id="UP000035682"/>
    </source>
</evidence>
<dbReference type="RefSeq" id="XP_024506273.1">
    <property type="nucleotide sequence ID" value="XM_024652725.1"/>
</dbReference>
<dbReference type="AlphaFoldDB" id="A0A090LFZ6"/>
<sequence length="70" mass="8104">MYKILSKYCRMINIIQKREIESGSNVLRSYPAECTGSRPISEVNQLRAILVLGWETSWEPLVANILIFFL</sequence>
<organism evidence="1">
    <name type="scientific">Strongyloides ratti</name>
    <name type="common">Parasitic roundworm</name>
    <dbReference type="NCBI Taxonomy" id="34506"/>
    <lineage>
        <taxon>Eukaryota</taxon>
        <taxon>Metazoa</taxon>
        <taxon>Ecdysozoa</taxon>
        <taxon>Nematoda</taxon>
        <taxon>Chromadorea</taxon>
        <taxon>Rhabditida</taxon>
        <taxon>Tylenchina</taxon>
        <taxon>Panagrolaimomorpha</taxon>
        <taxon>Strongyloidoidea</taxon>
        <taxon>Strongyloididae</taxon>
        <taxon>Strongyloides</taxon>
    </lineage>
</organism>
<evidence type="ECO:0000313" key="4">
    <source>
        <dbReference type="WormBase" id="SRAE_2000173800"/>
    </source>
</evidence>
<reference evidence="1 2" key="1">
    <citation type="submission" date="2014-09" db="EMBL/GenBank/DDBJ databases">
        <authorList>
            <person name="Martin A.A."/>
        </authorList>
    </citation>
    <scope>NUCLEOTIDE SEQUENCE</scope>
    <source>
        <strain evidence="2">ED321</strain>
        <strain evidence="1">ED321 Heterogonic</strain>
    </source>
</reference>
<proteinExistence type="predicted"/>
<dbReference type="EMBL" id="LN609529">
    <property type="protein sequence ID" value="CEF67073.1"/>
    <property type="molecule type" value="Genomic_DNA"/>
</dbReference>
<name>A0A090LFZ6_STRRB</name>
<dbReference type="WBParaSite" id="SRAE_2000173800.1">
    <property type="protein sequence ID" value="SRAE_2000173800.1"/>
    <property type="gene ID" value="WBGene00261944"/>
</dbReference>
<dbReference type="CTD" id="36379438"/>
<dbReference type="Proteomes" id="UP000035682">
    <property type="component" value="Unplaced"/>
</dbReference>
<accession>A0A090LFZ6</accession>
<dbReference type="eggNOG" id="KOG0215">
    <property type="taxonomic scope" value="Eukaryota"/>
</dbReference>
<evidence type="ECO:0000313" key="3">
    <source>
        <dbReference type="WBParaSite" id="SRAE_2000173800.1"/>
    </source>
</evidence>
<reference evidence="3" key="2">
    <citation type="submission" date="2020-12" db="UniProtKB">
        <authorList>
            <consortium name="WormBaseParasite"/>
        </authorList>
    </citation>
    <scope>IDENTIFICATION</scope>
</reference>
<dbReference type="OrthoDB" id="5873669at2759"/>
<dbReference type="WormBase" id="SRAE_2000173800">
    <property type="protein sequence ID" value="SRP02176"/>
    <property type="gene ID" value="WBGene00261944"/>
</dbReference>
<protein>
    <submittedName>
        <fullName evidence="1 3">Uncharacterized protein</fullName>
    </submittedName>
</protein>
<keyword evidence="2" id="KW-1185">Reference proteome</keyword>
<gene>
    <name evidence="1 3 4" type="ORF">SRAE_2000173800</name>
</gene>
<evidence type="ECO:0000313" key="1">
    <source>
        <dbReference type="EMBL" id="CEF67073.1"/>
    </source>
</evidence>